<evidence type="ECO:0000313" key="2">
    <source>
        <dbReference type="EMBL" id="TGE13908.1"/>
    </source>
</evidence>
<dbReference type="InterPro" id="IPR036873">
    <property type="entry name" value="Rhodanese-like_dom_sf"/>
</dbReference>
<dbReference type="PROSITE" id="PS50206">
    <property type="entry name" value="RHODANESE_3"/>
    <property type="match status" value="1"/>
</dbReference>
<dbReference type="SUPFAM" id="SSF52821">
    <property type="entry name" value="Rhodanese/Cell cycle control phosphatase"/>
    <property type="match status" value="1"/>
</dbReference>
<dbReference type="PANTHER" id="PTHR43031:SF1">
    <property type="entry name" value="PYRIDINE NUCLEOTIDE-DISULPHIDE OXIDOREDUCTASE"/>
    <property type="match status" value="1"/>
</dbReference>
<gene>
    <name evidence="2" type="ORF">E5J99_18505</name>
</gene>
<organism evidence="2 3">
    <name type="scientific">Hymenobacter elongatus</name>
    <dbReference type="NCBI Taxonomy" id="877208"/>
    <lineage>
        <taxon>Bacteria</taxon>
        <taxon>Pseudomonadati</taxon>
        <taxon>Bacteroidota</taxon>
        <taxon>Cytophagia</taxon>
        <taxon>Cytophagales</taxon>
        <taxon>Hymenobacteraceae</taxon>
        <taxon>Hymenobacter</taxon>
    </lineage>
</organism>
<evidence type="ECO:0000259" key="1">
    <source>
        <dbReference type="PROSITE" id="PS50206"/>
    </source>
</evidence>
<dbReference type="EMBL" id="SRLD01000047">
    <property type="protein sequence ID" value="TGE13908.1"/>
    <property type="molecule type" value="Genomic_DNA"/>
</dbReference>
<dbReference type="Proteomes" id="UP000297739">
    <property type="component" value="Unassembled WGS sequence"/>
</dbReference>
<dbReference type="InterPro" id="IPR001763">
    <property type="entry name" value="Rhodanese-like_dom"/>
</dbReference>
<sequence>MSCSSGVRKVEASRVLTPDYLLLKRRERDASAAWMPDEQDTHFRTNSFSPLMLRSFLSAATGLLIFTLSTATPAAAQTKVPVADLTTTQKLVKQRQIVVLDVRTPAEYATGHLRHAQNLDFKAADFPARVAALDTSKTYVLYCASGNRSGQAAALMQEKGFARVVNGGGFKDLKAAGLKTE</sequence>
<accession>A0A4Z0PFI6</accession>
<dbReference type="OrthoDB" id="9808735at2"/>
<dbReference type="AlphaFoldDB" id="A0A4Z0PFI6"/>
<evidence type="ECO:0000313" key="3">
    <source>
        <dbReference type="Proteomes" id="UP000297739"/>
    </source>
</evidence>
<dbReference type="InterPro" id="IPR050229">
    <property type="entry name" value="GlpE_sulfurtransferase"/>
</dbReference>
<comment type="caution">
    <text evidence="2">The sequence shown here is derived from an EMBL/GenBank/DDBJ whole genome shotgun (WGS) entry which is preliminary data.</text>
</comment>
<reference evidence="2 3" key="1">
    <citation type="submission" date="2019-04" db="EMBL/GenBank/DDBJ databases">
        <authorList>
            <person name="Feng G."/>
            <person name="Zhang J."/>
            <person name="Zhu H."/>
        </authorList>
    </citation>
    <scope>NUCLEOTIDE SEQUENCE [LARGE SCALE GENOMIC DNA]</scope>
    <source>
        <strain evidence="2 3">JCM 17223</strain>
    </source>
</reference>
<protein>
    <submittedName>
        <fullName evidence="2">Rhodanese-like domain-containing protein</fullName>
    </submittedName>
</protein>
<dbReference type="Pfam" id="PF00581">
    <property type="entry name" value="Rhodanese"/>
    <property type="match status" value="1"/>
</dbReference>
<proteinExistence type="predicted"/>
<dbReference type="PANTHER" id="PTHR43031">
    <property type="entry name" value="FAD-DEPENDENT OXIDOREDUCTASE"/>
    <property type="match status" value="1"/>
</dbReference>
<dbReference type="SMART" id="SM00450">
    <property type="entry name" value="RHOD"/>
    <property type="match status" value="1"/>
</dbReference>
<name>A0A4Z0PFI6_9BACT</name>
<dbReference type="Gene3D" id="3.40.250.10">
    <property type="entry name" value="Rhodanese-like domain"/>
    <property type="match status" value="1"/>
</dbReference>
<dbReference type="CDD" id="cd00158">
    <property type="entry name" value="RHOD"/>
    <property type="match status" value="1"/>
</dbReference>
<feature type="domain" description="Rhodanese" evidence="1">
    <location>
        <begin position="93"/>
        <end position="181"/>
    </location>
</feature>
<keyword evidence="3" id="KW-1185">Reference proteome</keyword>